<dbReference type="Proteomes" id="UP000004263">
    <property type="component" value="Unassembled WGS sequence"/>
</dbReference>
<keyword evidence="8" id="KW-0963">Cytoplasm</keyword>
<comment type="subcellular location">
    <subcellularLocation>
        <location evidence="8">Cytoplasm</location>
    </subcellularLocation>
</comment>
<feature type="binding site" evidence="8">
    <location>
        <begin position="187"/>
        <end position="192"/>
    </location>
    <ligand>
        <name>NAD(+)</name>
        <dbReference type="ChEBI" id="CHEBI:57540"/>
    </ligand>
</feature>
<reference evidence="9 10" key="1">
    <citation type="submission" date="2006-03" db="EMBL/GenBank/DDBJ databases">
        <authorList>
            <person name="Pinhassi J."/>
            <person name="Pedros-Alio C."/>
            <person name="Ferriera S."/>
            <person name="Johnson J."/>
            <person name="Kravitz S."/>
            <person name="Halpern A."/>
            <person name="Remington K."/>
            <person name="Beeson K."/>
            <person name="Tran B."/>
            <person name="Rogers Y.-H."/>
            <person name="Friedman R."/>
            <person name="Venter J.C."/>
        </authorList>
    </citation>
    <scope>NUCLEOTIDE SEQUENCE [LARGE SCALE GENOMIC DNA]</scope>
    <source>
        <strain evidence="9 10">RED65</strain>
    </source>
</reference>
<dbReference type="InterPro" id="IPR016064">
    <property type="entry name" value="NAD/diacylglycerol_kinase_sf"/>
</dbReference>
<comment type="similarity">
    <text evidence="8">Belongs to the NAD kinase family.</text>
</comment>
<dbReference type="OrthoDB" id="9774737at2"/>
<proteinExistence type="inferred from homology"/>
<dbReference type="InterPro" id="IPR017438">
    <property type="entry name" value="ATP-NAD_kinase_N"/>
</dbReference>
<dbReference type="GO" id="GO:0003951">
    <property type="term" value="F:NAD+ kinase activity"/>
    <property type="evidence" value="ECO:0007669"/>
    <property type="project" value="UniProtKB-UniRule"/>
</dbReference>
<dbReference type="SUPFAM" id="SSF111331">
    <property type="entry name" value="NAD kinase/diacylglycerol kinase-like"/>
    <property type="match status" value="1"/>
</dbReference>
<dbReference type="PANTHER" id="PTHR20275">
    <property type="entry name" value="NAD KINASE"/>
    <property type="match status" value="1"/>
</dbReference>
<keyword evidence="3 8" id="KW-0418">Kinase</keyword>
<organism evidence="9 10">
    <name type="scientific">Bermanella marisrubri</name>
    <dbReference type="NCBI Taxonomy" id="207949"/>
    <lineage>
        <taxon>Bacteria</taxon>
        <taxon>Pseudomonadati</taxon>
        <taxon>Pseudomonadota</taxon>
        <taxon>Gammaproteobacteria</taxon>
        <taxon>Oceanospirillales</taxon>
        <taxon>Oceanospirillaceae</taxon>
        <taxon>Bermanella</taxon>
    </lineage>
</organism>
<comment type="cofactor">
    <cofactor evidence="8">
        <name>a divalent metal cation</name>
        <dbReference type="ChEBI" id="CHEBI:60240"/>
    </cofactor>
</comment>
<keyword evidence="4 8" id="KW-0067">ATP-binding</keyword>
<feature type="binding site" evidence="8">
    <location>
        <begin position="146"/>
        <end position="147"/>
    </location>
    <ligand>
        <name>NAD(+)</name>
        <dbReference type="ChEBI" id="CHEBI:57540"/>
    </ligand>
</feature>
<feature type="binding site" evidence="8">
    <location>
        <begin position="72"/>
        <end position="73"/>
    </location>
    <ligand>
        <name>NAD(+)</name>
        <dbReference type="ChEBI" id="CHEBI:57540"/>
    </ligand>
</feature>
<feature type="binding site" evidence="8">
    <location>
        <position position="247"/>
    </location>
    <ligand>
        <name>NAD(+)</name>
        <dbReference type="ChEBI" id="CHEBI:57540"/>
    </ligand>
</feature>
<dbReference type="Pfam" id="PF20143">
    <property type="entry name" value="NAD_kinase_C"/>
    <property type="match status" value="1"/>
</dbReference>
<feature type="binding site" evidence="8">
    <location>
        <position position="157"/>
    </location>
    <ligand>
        <name>NAD(+)</name>
        <dbReference type="ChEBI" id="CHEBI:57540"/>
    </ligand>
</feature>
<evidence type="ECO:0000256" key="3">
    <source>
        <dbReference type="ARBA" id="ARBA00022777"/>
    </source>
</evidence>
<dbReference type="HAMAP" id="MF_00361">
    <property type="entry name" value="NAD_kinase"/>
    <property type="match status" value="1"/>
</dbReference>
<dbReference type="FunFam" id="2.60.200.30:FF:000009">
    <property type="entry name" value="Poly(P)/ATP NAD kinase"/>
    <property type="match status" value="1"/>
</dbReference>
<feature type="active site" description="Proton acceptor" evidence="8">
    <location>
        <position position="72"/>
    </location>
</feature>
<comment type="catalytic activity">
    <reaction evidence="7 8">
        <text>NAD(+) + ATP = ADP + NADP(+) + H(+)</text>
        <dbReference type="Rhea" id="RHEA:18629"/>
        <dbReference type="ChEBI" id="CHEBI:15378"/>
        <dbReference type="ChEBI" id="CHEBI:30616"/>
        <dbReference type="ChEBI" id="CHEBI:57540"/>
        <dbReference type="ChEBI" id="CHEBI:58349"/>
        <dbReference type="ChEBI" id="CHEBI:456216"/>
        <dbReference type="EC" id="2.7.1.23"/>
    </reaction>
</comment>
<dbReference type="GO" id="GO:0019674">
    <property type="term" value="P:NAD+ metabolic process"/>
    <property type="evidence" value="ECO:0007669"/>
    <property type="project" value="InterPro"/>
</dbReference>
<evidence type="ECO:0000256" key="2">
    <source>
        <dbReference type="ARBA" id="ARBA00022741"/>
    </source>
</evidence>
<dbReference type="RefSeq" id="WP_007016416.1">
    <property type="nucleotide sequence ID" value="NZ_AAQH01000013.1"/>
</dbReference>
<gene>
    <name evidence="8" type="primary">nadK</name>
    <name evidence="9" type="ORF">RED65_05494</name>
</gene>
<dbReference type="EMBL" id="AAQH01000013">
    <property type="protein sequence ID" value="EAT11815.1"/>
    <property type="molecule type" value="Genomic_DNA"/>
</dbReference>
<dbReference type="STRING" id="207949.RED65_05494"/>
<evidence type="ECO:0000313" key="9">
    <source>
        <dbReference type="EMBL" id="EAT11815.1"/>
    </source>
</evidence>
<comment type="function">
    <text evidence="8">Involved in the regulation of the intracellular balance of NAD and NADP, and is a key enzyme in the biosynthesis of NADP. Catalyzes specifically the phosphorylation on 2'-hydroxyl of the adenosine moiety of NAD to yield NADP.</text>
</comment>
<keyword evidence="2 8" id="KW-0547">Nucleotide-binding</keyword>
<dbReference type="Gene3D" id="3.40.50.10330">
    <property type="entry name" value="Probable inorganic polyphosphate/atp-NAD kinase, domain 1"/>
    <property type="match status" value="1"/>
</dbReference>
<dbReference type="EC" id="2.7.1.23" evidence="8"/>
<evidence type="ECO:0000313" key="10">
    <source>
        <dbReference type="Proteomes" id="UP000004263"/>
    </source>
</evidence>
<evidence type="ECO:0000256" key="8">
    <source>
        <dbReference type="HAMAP-Rule" id="MF_00361"/>
    </source>
</evidence>
<keyword evidence="1 8" id="KW-0808">Transferase</keyword>
<dbReference type="Pfam" id="PF01513">
    <property type="entry name" value="NAD_kinase"/>
    <property type="match status" value="1"/>
</dbReference>
<dbReference type="PANTHER" id="PTHR20275:SF0">
    <property type="entry name" value="NAD KINASE"/>
    <property type="match status" value="1"/>
</dbReference>
<evidence type="ECO:0000256" key="1">
    <source>
        <dbReference type="ARBA" id="ARBA00022679"/>
    </source>
</evidence>
<comment type="caution">
    <text evidence="9">The sequence shown here is derived from an EMBL/GenBank/DDBJ whole genome shotgun (WGS) entry which is preliminary data.</text>
</comment>
<dbReference type="GO" id="GO:0005524">
    <property type="term" value="F:ATP binding"/>
    <property type="evidence" value="ECO:0007669"/>
    <property type="project" value="UniProtKB-KW"/>
</dbReference>
<evidence type="ECO:0000256" key="6">
    <source>
        <dbReference type="ARBA" id="ARBA00023027"/>
    </source>
</evidence>
<evidence type="ECO:0000256" key="7">
    <source>
        <dbReference type="ARBA" id="ARBA00047925"/>
    </source>
</evidence>
<feature type="binding site" evidence="8">
    <location>
        <position position="174"/>
    </location>
    <ligand>
        <name>NAD(+)</name>
        <dbReference type="ChEBI" id="CHEBI:57540"/>
    </ligand>
</feature>
<evidence type="ECO:0000256" key="5">
    <source>
        <dbReference type="ARBA" id="ARBA00022857"/>
    </source>
</evidence>
<keyword evidence="6 8" id="KW-0520">NAD</keyword>
<evidence type="ECO:0000256" key="4">
    <source>
        <dbReference type="ARBA" id="ARBA00022840"/>
    </source>
</evidence>
<comment type="caution">
    <text evidence="8">Lacks conserved residue(s) required for the propagation of feature annotation.</text>
</comment>
<keyword evidence="5 8" id="KW-0521">NADP</keyword>
<name>Q1N0L8_9GAMM</name>
<feature type="binding site" evidence="8">
    <location>
        <position position="176"/>
    </location>
    <ligand>
        <name>NAD(+)</name>
        <dbReference type="ChEBI" id="CHEBI:57540"/>
    </ligand>
</feature>
<dbReference type="NCBIfam" id="NF002306">
    <property type="entry name" value="PRK01231.1"/>
    <property type="match status" value="1"/>
</dbReference>
<sequence>MDEFRNIGIIGRLNSARVIETIKRLRRFLSDEGINIILEEQIAAVMMGHGLQVCTPKMMGEICDLVIVVGGDGSLLGAARALVKSNVPILGVNRGRLGFLTDISPDNLEEKVQEVLEGKYITERRFMLEAEVKRNGEPIGYGEALNDVILHPGKSARMIAFDLQIEGQFVYHQRSDGMIVSTPTGSTAYSLSGGGPIMHPKLDAIALVPMFPHTLSSRPIVIDANSEVKITISSDIDIYPQISCDGQVHITAAPGDSVTIRKMAHKARLIHPIDHDFYETCRTKLGWATQYGEA</sequence>
<dbReference type="GO" id="GO:0051287">
    <property type="term" value="F:NAD binding"/>
    <property type="evidence" value="ECO:0007669"/>
    <property type="project" value="UniProtKB-ARBA"/>
</dbReference>
<accession>Q1N0L8</accession>
<dbReference type="AlphaFoldDB" id="Q1N0L8"/>
<dbReference type="InterPro" id="IPR017437">
    <property type="entry name" value="ATP-NAD_kinase_PpnK-typ_C"/>
</dbReference>
<protein>
    <recommendedName>
        <fullName evidence="8">NAD kinase</fullName>
        <ecNumber evidence="8">2.7.1.23</ecNumber>
    </recommendedName>
    <alternativeName>
        <fullName evidence="8">ATP-dependent NAD kinase</fullName>
    </alternativeName>
</protein>
<dbReference type="GO" id="GO:0006741">
    <property type="term" value="P:NADP+ biosynthetic process"/>
    <property type="evidence" value="ECO:0007669"/>
    <property type="project" value="UniProtKB-UniRule"/>
</dbReference>
<dbReference type="GO" id="GO:0005737">
    <property type="term" value="C:cytoplasm"/>
    <property type="evidence" value="ECO:0007669"/>
    <property type="project" value="UniProtKB-SubCell"/>
</dbReference>
<dbReference type="HOGENOM" id="CLU_008831_0_1_6"/>
<dbReference type="InterPro" id="IPR002504">
    <property type="entry name" value="NADK"/>
</dbReference>
<dbReference type="Gene3D" id="2.60.200.30">
    <property type="entry name" value="Probable inorganic polyphosphate/atp-NAD kinase, domain 2"/>
    <property type="match status" value="1"/>
</dbReference>
<keyword evidence="10" id="KW-1185">Reference proteome</keyword>
<dbReference type="GO" id="GO:0046872">
    <property type="term" value="F:metal ion binding"/>
    <property type="evidence" value="ECO:0007669"/>
    <property type="project" value="UniProtKB-UniRule"/>
</dbReference>